<feature type="region of interest" description="Disordered" evidence="1">
    <location>
        <begin position="80"/>
        <end position="137"/>
    </location>
</feature>
<evidence type="ECO:0000313" key="3">
    <source>
        <dbReference type="Proteomes" id="UP000596661"/>
    </source>
</evidence>
<feature type="compositionally biased region" description="Polar residues" evidence="1">
    <location>
        <begin position="99"/>
        <end position="121"/>
    </location>
</feature>
<reference evidence="2" key="1">
    <citation type="submission" date="2018-11" db="EMBL/GenBank/DDBJ databases">
        <authorList>
            <person name="Grassa J C."/>
        </authorList>
    </citation>
    <scope>NUCLEOTIDE SEQUENCE [LARGE SCALE GENOMIC DNA]</scope>
</reference>
<dbReference type="AlphaFoldDB" id="A0A803P0H6"/>
<reference evidence="2" key="2">
    <citation type="submission" date="2021-03" db="UniProtKB">
        <authorList>
            <consortium name="EnsemblPlants"/>
        </authorList>
    </citation>
    <scope>IDENTIFICATION</scope>
</reference>
<dbReference type="EnsemblPlants" id="evm.model.02.3249">
    <property type="protein sequence ID" value="cds.evm.model.02.3249"/>
    <property type="gene ID" value="evm.TU.02.3249"/>
</dbReference>
<name>A0A803P0H6_CANSA</name>
<dbReference type="Proteomes" id="UP000596661">
    <property type="component" value="Chromosome 2"/>
</dbReference>
<keyword evidence="3" id="KW-1185">Reference proteome</keyword>
<protein>
    <submittedName>
        <fullName evidence="2">Uncharacterized protein</fullName>
    </submittedName>
</protein>
<dbReference type="Gramene" id="evm.model.02.3249">
    <property type="protein sequence ID" value="cds.evm.model.02.3249"/>
    <property type="gene ID" value="evm.TU.02.3249"/>
</dbReference>
<dbReference type="EMBL" id="UZAU01000244">
    <property type="status" value="NOT_ANNOTATED_CDS"/>
    <property type="molecule type" value="Genomic_DNA"/>
</dbReference>
<evidence type="ECO:0000256" key="1">
    <source>
        <dbReference type="SAM" id="MobiDB-lite"/>
    </source>
</evidence>
<accession>A0A803P0H6</accession>
<organism evidence="2 3">
    <name type="scientific">Cannabis sativa</name>
    <name type="common">Hemp</name>
    <name type="synonym">Marijuana</name>
    <dbReference type="NCBI Taxonomy" id="3483"/>
    <lineage>
        <taxon>Eukaryota</taxon>
        <taxon>Viridiplantae</taxon>
        <taxon>Streptophyta</taxon>
        <taxon>Embryophyta</taxon>
        <taxon>Tracheophyta</taxon>
        <taxon>Spermatophyta</taxon>
        <taxon>Magnoliopsida</taxon>
        <taxon>eudicotyledons</taxon>
        <taxon>Gunneridae</taxon>
        <taxon>Pentapetalae</taxon>
        <taxon>rosids</taxon>
        <taxon>fabids</taxon>
        <taxon>Rosales</taxon>
        <taxon>Cannabaceae</taxon>
        <taxon>Cannabis</taxon>
    </lineage>
</organism>
<evidence type="ECO:0000313" key="2">
    <source>
        <dbReference type="EnsemblPlants" id="cds.evm.model.02.3249"/>
    </source>
</evidence>
<sequence>MVIHVVHMTLNIQATRSPCMQGHSTNVHARPLGQHACKATRLTCLQDHLSTVHAKSLRHCACKTTRPPCRQGHLAKMHRKLLGDAPSSQRPPPSPLCSEFSTPSPFDTVTMSSPSTKTAPTSFGRRLRQPKPPHVEF</sequence>
<proteinExistence type="predicted"/>